<dbReference type="EMBL" id="LT629758">
    <property type="protein sequence ID" value="SDT37806.1"/>
    <property type="molecule type" value="Genomic_DNA"/>
</dbReference>
<gene>
    <name evidence="2" type="ORF">SAMN04489716_3524</name>
</gene>
<organism evidence="2 3">
    <name type="scientific">Actinoplanes derwentensis</name>
    <dbReference type="NCBI Taxonomy" id="113562"/>
    <lineage>
        <taxon>Bacteria</taxon>
        <taxon>Bacillati</taxon>
        <taxon>Actinomycetota</taxon>
        <taxon>Actinomycetes</taxon>
        <taxon>Micromonosporales</taxon>
        <taxon>Micromonosporaceae</taxon>
        <taxon>Actinoplanes</taxon>
    </lineage>
</organism>
<evidence type="ECO:0000259" key="1">
    <source>
        <dbReference type="Pfam" id="PF13569"/>
    </source>
</evidence>
<dbReference type="OrthoDB" id="4554725at2"/>
<sequence>MGKLVLPDEDAWALPTDWQEIMPRRGGFAVPPPETPEDSAAELREALRYIESNGYLPDDRAVLHDPDLAAAGDRFVRPWLDTEEPGPADPRGAAVAVLTVAILEASIVEPAVAHFGTGFGVRMVAAMGEFVTTGSLWEVDPSNPETYEQGWRAIDLGRLRDAAQFVRARLATAPDAEYDDARTVLAAGRTTPIGRILASFLIPTETGWVDEDCAAAAEWAADDSGGEEMSEGDHRHLSVLLLFAASTITHLEQLRDHVVADLSPYSQHGNVGTVLDGVGPEAGALLATPFYAKLLRLVDSPWWPGVRPLNPDGLRLLSVIPTDEAFRALCRECFEGTSVRSGSFLKSGVLTRYPVRAVRVLTELDAEGRFPIYADLLAAHLVTDRRLPVEAKARAEQIVAGGGAGLGTAWATLLDDQEESRYRNVFAGTDDEKRAITALAAIPFEGALGLIIDRVDRKHFRSTFLAAARKRPEIALRALRARTGTGIADELLRDHLLAFPELAGAAPRPKTRSLPNWLVVAALPAVGRFAPETVCELVAASTVGEPHPDLAEVRAHHSAAALAWTVFEQWRAAEYPTRTNFAMLALGVLGDDSTVAALTAFFPEWAKKANARMRNAIQALGGIGTDVALRELLRLSRKAPNAGLQLCASENLVMVATARGVTVQQLLDRLVPEPDLTPLDYGPRRFTITLDDQVQTVLHDERGNRLSRVPRTAATDDPELAEAARARYTELRKDLKTIITERRYALELAMVTQRRWTAAEFTELFVEHPLTWHLTRRLLWATFAADGSAVTAFRPAEDRTFADIDDKTWTLDPAATVGLPHPWHLGNDRAEWSTIFADYAIIQPFPQVGRELFEVADADFSAFTGRSVPSGKLFSLTARGWSFDDGHQGLLRDGPDGPGVEIDFGPGYHWQEPDAPQTLERIRPADLAGLPPLVVSEVLRDLHFLIS</sequence>
<dbReference type="RefSeq" id="WP_092545633.1">
    <property type="nucleotide sequence ID" value="NZ_BOMJ01000010.1"/>
</dbReference>
<feature type="domain" description="DUF4132" evidence="1">
    <location>
        <begin position="703"/>
        <end position="881"/>
    </location>
</feature>
<protein>
    <recommendedName>
        <fullName evidence="1">DUF4132 domain-containing protein</fullName>
    </recommendedName>
</protein>
<evidence type="ECO:0000313" key="3">
    <source>
        <dbReference type="Proteomes" id="UP000198688"/>
    </source>
</evidence>
<accession>A0A1H1ZX34</accession>
<name>A0A1H1ZX34_9ACTN</name>
<proteinExistence type="predicted"/>
<dbReference type="Pfam" id="PF13569">
    <property type="entry name" value="DUF4132"/>
    <property type="match status" value="1"/>
</dbReference>
<reference evidence="2 3" key="1">
    <citation type="submission" date="2016-10" db="EMBL/GenBank/DDBJ databases">
        <authorList>
            <person name="de Groot N.N."/>
        </authorList>
    </citation>
    <scope>NUCLEOTIDE SEQUENCE [LARGE SCALE GENOMIC DNA]</scope>
    <source>
        <strain evidence="2 3">DSM 43941</strain>
    </source>
</reference>
<dbReference type="InterPro" id="IPR025406">
    <property type="entry name" value="DUF4132"/>
</dbReference>
<dbReference type="STRING" id="113562.SAMN04489716_3524"/>
<keyword evidence="3" id="KW-1185">Reference proteome</keyword>
<dbReference type="AlphaFoldDB" id="A0A1H1ZX34"/>
<evidence type="ECO:0000313" key="2">
    <source>
        <dbReference type="EMBL" id="SDT37806.1"/>
    </source>
</evidence>
<dbReference type="Proteomes" id="UP000198688">
    <property type="component" value="Chromosome I"/>
</dbReference>